<keyword evidence="1" id="KW-1133">Transmembrane helix</keyword>
<keyword evidence="1" id="KW-0812">Transmembrane</keyword>
<keyword evidence="1" id="KW-0472">Membrane</keyword>
<reference evidence="2" key="1">
    <citation type="submission" date="2018-05" db="EMBL/GenBank/DDBJ databases">
        <authorList>
            <person name="Lanie J.A."/>
            <person name="Ng W.-L."/>
            <person name="Kazmierczak K.M."/>
            <person name="Andrzejewski T.M."/>
            <person name="Davidsen T.M."/>
            <person name="Wayne K.J."/>
            <person name="Tettelin H."/>
            <person name="Glass J.I."/>
            <person name="Rusch D."/>
            <person name="Podicherti R."/>
            <person name="Tsui H.-C.T."/>
            <person name="Winkler M.E."/>
        </authorList>
    </citation>
    <scope>NUCLEOTIDE SEQUENCE</scope>
</reference>
<gene>
    <name evidence="2" type="ORF">METZ01_LOCUS310731</name>
</gene>
<dbReference type="EMBL" id="UINC01098960">
    <property type="protein sequence ID" value="SVC57877.1"/>
    <property type="molecule type" value="Genomic_DNA"/>
</dbReference>
<protein>
    <submittedName>
        <fullName evidence="2">Uncharacterized protein</fullName>
    </submittedName>
</protein>
<evidence type="ECO:0000256" key="1">
    <source>
        <dbReference type="SAM" id="Phobius"/>
    </source>
</evidence>
<proteinExistence type="predicted"/>
<accession>A0A382NC98</accession>
<dbReference type="AlphaFoldDB" id="A0A382NC98"/>
<sequence length="39" mass="4508">MLYHQFPFAFKLTWCMVTTFVIVILGNKVALPTEAHLIL</sequence>
<feature type="transmembrane region" description="Helical" evidence="1">
    <location>
        <begin position="12"/>
        <end position="31"/>
    </location>
</feature>
<organism evidence="2">
    <name type="scientific">marine metagenome</name>
    <dbReference type="NCBI Taxonomy" id="408172"/>
    <lineage>
        <taxon>unclassified sequences</taxon>
        <taxon>metagenomes</taxon>
        <taxon>ecological metagenomes</taxon>
    </lineage>
</organism>
<name>A0A382NC98_9ZZZZ</name>
<evidence type="ECO:0000313" key="2">
    <source>
        <dbReference type="EMBL" id="SVC57877.1"/>
    </source>
</evidence>